<name>A0AAP9WBP0_LEPIR</name>
<dbReference type="EMBL" id="CP043884">
    <property type="protein sequence ID" value="QOI42990.1"/>
    <property type="molecule type" value="Genomic_DNA"/>
</dbReference>
<gene>
    <name evidence="1" type="ORF">Lepto782_12465</name>
</gene>
<sequence length="118" mass="13718">MENEIELDIIDDETERTVRIRDFMGLSVTISPRVLKIENFNNDSIVGFFETFRIGYMKTDEGHSTGEVFLQDINNLTHIFPFLDIRKIEIVRDELLIANFKERGLGTYQEGANDPDFN</sequence>
<protein>
    <submittedName>
        <fullName evidence="1">Uncharacterized protein</fullName>
    </submittedName>
</protein>
<reference evidence="1" key="1">
    <citation type="submission" date="2019-09" db="EMBL/GenBank/DDBJ databases">
        <title>Comparative Genomics of Leptospira interrogans Reveals Genome Plasticity - A Common Adaptive Strategy for Survival in Various Hosts.</title>
        <authorList>
            <person name="Ramli S.R."/>
            <person name="Bunk B."/>
            <person name="Goris M."/>
            <person name="Bhuju S."/>
            <person name="Jarek M."/>
            <person name="Sproer C."/>
            <person name="Mustakim S."/>
            <person name="Strommenger B."/>
            <person name="Pessler F."/>
        </authorList>
    </citation>
    <scope>NUCLEOTIDE SEQUENCE</scope>
    <source>
        <strain evidence="1">782</strain>
    </source>
</reference>
<organism evidence="1 2">
    <name type="scientific">Leptospira interrogans serovar Canicola</name>
    <dbReference type="NCBI Taxonomy" id="211880"/>
    <lineage>
        <taxon>Bacteria</taxon>
        <taxon>Pseudomonadati</taxon>
        <taxon>Spirochaetota</taxon>
        <taxon>Spirochaetia</taxon>
        <taxon>Leptospirales</taxon>
        <taxon>Leptospiraceae</taxon>
        <taxon>Leptospira</taxon>
    </lineage>
</organism>
<dbReference type="RefSeq" id="WP_017854432.1">
    <property type="nucleotide sequence ID" value="NZ_CP043884.1"/>
</dbReference>
<dbReference type="Proteomes" id="UP000663124">
    <property type="component" value="Chromosome 1"/>
</dbReference>
<dbReference type="AlphaFoldDB" id="A0AAP9WBP0"/>
<proteinExistence type="predicted"/>
<accession>A0AAP9WBP0</accession>
<evidence type="ECO:0000313" key="1">
    <source>
        <dbReference type="EMBL" id="QOI42990.1"/>
    </source>
</evidence>
<evidence type="ECO:0000313" key="2">
    <source>
        <dbReference type="Proteomes" id="UP000663124"/>
    </source>
</evidence>